<evidence type="ECO:0000259" key="2">
    <source>
        <dbReference type="Pfam" id="PF04892"/>
    </source>
</evidence>
<reference evidence="3 4" key="1">
    <citation type="submission" date="2023-08" db="EMBL/GenBank/DDBJ databases">
        <authorList>
            <person name="Roldan D.M."/>
            <person name="Menes R.J."/>
        </authorList>
    </citation>
    <scope>NUCLEOTIDE SEQUENCE [LARGE SCALE GENOMIC DNA]</scope>
    <source>
        <strain evidence="3 4">CCM 2812</strain>
    </source>
</reference>
<feature type="transmembrane region" description="Helical" evidence="1">
    <location>
        <begin position="215"/>
        <end position="233"/>
    </location>
</feature>
<feature type="domain" description="VanZ-like" evidence="2">
    <location>
        <begin position="22"/>
        <end position="129"/>
    </location>
</feature>
<keyword evidence="4" id="KW-1185">Reference proteome</keyword>
<evidence type="ECO:0000313" key="4">
    <source>
        <dbReference type="Proteomes" id="UP001235760"/>
    </source>
</evidence>
<evidence type="ECO:0000256" key="1">
    <source>
        <dbReference type="SAM" id="Phobius"/>
    </source>
</evidence>
<protein>
    <submittedName>
        <fullName evidence="3">VanZ family protein</fullName>
    </submittedName>
</protein>
<keyword evidence="1" id="KW-0472">Membrane</keyword>
<dbReference type="Pfam" id="PF04892">
    <property type="entry name" value="VanZ"/>
    <property type="match status" value="1"/>
</dbReference>
<feature type="transmembrane region" description="Helical" evidence="1">
    <location>
        <begin position="148"/>
        <end position="168"/>
    </location>
</feature>
<dbReference type="InterPro" id="IPR006976">
    <property type="entry name" value="VanZ-like"/>
</dbReference>
<sequence length="372" mass="40444">MRTQRSSAWPLALAWVLLIVYASLHPFDGWRWPPGEPWYQRLWLPSPASSRFDLWSNFLAYQPLGFLLAMGWLRGGTGPLRAGLQALGVGVLLSLGMEWSQVMLPGRVPSRIDWALNSAGTLVGALLAASAHDLGLLRTWQRWRDRWFVPHGAVGLTLLLTWPVGLLFPPPVPMGLGEGLVRLGEALHEVLADSAFEGWLSAPAEPPPLPQGLEMVAIALGLLAPGWIACAIARQRRHRLVLLLGAGVLGVATTTLSTALNFGPDHALTWLTPAFWPALALAGVLGVLLTLLPVRVVAALGLVGLTALIALASQAGTDPYFASSLARWEQGRFIRFHGVARWVGWIWPFAAIGWLLAEVARVGHRPLRADRR</sequence>
<dbReference type="RefSeq" id="WP_305750353.1">
    <property type="nucleotide sequence ID" value="NZ_JAUZEE010000007.1"/>
</dbReference>
<organism evidence="3 4">
    <name type="scientific">Leptothrix discophora</name>
    <dbReference type="NCBI Taxonomy" id="89"/>
    <lineage>
        <taxon>Bacteria</taxon>
        <taxon>Pseudomonadati</taxon>
        <taxon>Pseudomonadota</taxon>
        <taxon>Betaproteobacteria</taxon>
        <taxon>Burkholderiales</taxon>
        <taxon>Sphaerotilaceae</taxon>
        <taxon>Leptothrix</taxon>
    </lineage>
</organism>
<keyword evidence="1" id="KW-1133">Transmembrane helix</keyword>
<comment type="caution">
    <text evidence="3">The sequence shown here is derived from an EMBL/GenBank/DDBJ whole genome shotgun (WGS) entry which is preliminary data.</text>
</comment>
<gene>
    <name evidence="3" type="ORF">Q8X39_14290</name>
</gene>
<feature type="transmembrane region" description="Helical" evidence="1">
    <location>
        <begin position="299"/>
        <end position="322"/>
    </location>
</feature>
<feature type="transmembrane region" description="Helical" evidence="1">
    <location>
        <begin position="342"/>
        <end position="362"/>
    </location>
</feature>
<accession>A0ABT9G5P5</accession>
<dbReference type="EMBL" id="JAUZEE010000007">
    <property type="protein sequence ID" value="MDP4301809.1"/>
    <property type="molecule type" value="Genomic_DNA"/>
</dbReference>
<feature type="transmembrane region" description="Helical" evidence="1">
    <location>
        <begin position="240"/>
        <end position="262"/>
    </location>
</feature>
<evidence type="ECO:0000313" key="3">
    <source>
        <dbReference type="EMBL" id="MDP4301809.1"/>
    </source>
</evidence>
<feature type="transmembrane region" description="Helical" evidence="1">
    <location>
        <begin position="54"/>
        <end position="73"/>
    </location>
</feature>
<feature type="transmembrane region" description="Helical" evidence="1">
    <location>
        <begin position="274"/>
        <end position="292"/>
    </location>
</feature>
<dbReference type="Proteomes" id="UP001235760">
    <property type="component" value="Unassembled WGS sequence"/>
</dbReference>
<keyword evidence="1" id="KW-0812">Transmembrane</keyword>
<proteinExistence type="predicted"/>
<name>A0ABT9G5P5_LEPDI</name>